<dbReference type="AlphaFoldDB" id="L9WY09"/>
<sequence length="69" mass="6982">MADLGNPFGVDLATMIFGAGLSLLLSASVMSYEDEITGWTAPELLGAIGAAFVAVGTLLGITLVIVGLR</sequence>
<dbReference type="EMBL" id="AOHZ01000068">
    <property type="protein sequence ID" value="ELY53248.1"/>
    <property type="molecule type" value="Genomic_DNA"/>
</dbReference>
<evidence type="ECO:0000313" key="2">
    <source>
        <dbReference type="EMBL" id="ELY53248.1"/>
    </source>
</evidence>
<keyword evidence="1" id="KW-1133">Transmembrane helix</keyword>
<feature type="transmembrane region" description="Helical" evidence="1">
    <location>
        <begin position="12"/>
        <end position="32"/>
    </location>
</feature>
<dbReference type="RefSeq" id="WP_007260169.1">
    <property type="nucleotide sequence ID" value="NZ_AOHZ01000068.1"/>
</dbReference>
<protein>
    <submittedName>
        <fullName evidence="2">Uncharacterized protein</fullName>
    </submittedName>
</protein>
<comment type="caution">
    <text evidence="2">The sequence shown here is derived from an EMBL/GenBank/DDBJ whole genome shotgun (WGS) entry which is preliminary data.</text>
</comment>
<dbReference type="OrthoDB" id="204744at2157"/>
<evidence type="ECO:0000313" key="3">
    <source>
        <dbReference type="Proteomes" id="UP000011602"/>
    </source>
</evidence>
<reference evidence="2 3" key="1">
    <citation type="journal article" date="2014" name="PLoS Genet.">
        <title>Phylogenetically driven sequencing of extremely halophilic archaea reveals strategies for static and dynamic osmo-response.</title>
        <authorList>
            <person name="Becker E.A."/>
            <person name="Seitzer P.M."/>
            <person name="Tritt A."/>
            <person name="Larsen D."/>
            <person name="Krusor M."/>
            <person name="Yao A.I."/>
            <person name="Wu D."/>
            <person name="Madern D."/>
            <person name="Eisen J.A."/>
            <person name="Darling A.E."/>
            <person name="Facciotti M.T."/>
        </authorList>
    </citation>
    <scope>NUCLEOTIDE SEQUENCE [LARGE SCALE GENOMIC DNA]</scope>
    <source>
        <strain evidence="2 3">JCM 12255</strain>
    </source>
</reference>
<keyword evidence="3" id="KW-1185">Reference proteome</keyword>
<dbReference type="Proteomes" id="UP000011602">
    <property type="component" value="Unassembled WGS sequence"/>
</dbReference>
<organism evidence="2 3">
    <name type="scientific">Natronolimnohabitans innermongolicus JCM 12255</name>
    <dbReference type="NCBI Taxonomy" id="1227499"/>
    <lineage>
        <taxon>Archaea</taxon>
        <taxon>Methanobacteriati</taxon>
        <taxon>Methanobacteriota</taxon>
        <taxon>Stenosarchaea group</taxon>
        <taxon>Halobacteria</taxon>
        <taxon>Halobacteriales</taxon>
        <taxon>Natrialbaceae</taxon>
        <taxon>Natronolimnohabitans</taxon>
    </lineage>
</organism>
<evidence type="ECO:0000256" key="1">
    <source>
        <dbReference type="SAM" id="Phobius"/>
    </source>
</evidence>
<proteinExistence type="predicted"/>
<keyword evidence="1" id="KW-0812">Transmembrane</keyword>
<keyword evidence="1" id="KW-0472">Membrane</keyword>
<name>L9WY09_9EURY</name>
<dbReference type="eggNOG" id="arCOG13693">
    <property type="taxonomic scope" value="Archaea"/>
</dbReference>
<gene>
    <name evidence="2" type="ORF">C493_14498</name>
</gene>
<accession>L9WY09</accession>
<feature type="transmembrane region" description="Helical" evidence="1">
    <location>
        <begin position="44"/>
        <end position="68"/>
    </location>
</feature>